<dbReference type="InterPro" id="IPR000086">
    <property type="entry name" value="NUDIX_hydrolase_dom"/>
</dbReference>
<dbReference type="CDD" id="cd04693">
    <property type="entry name" value="NUDIX_Hydrolase"/>
    <property type="match status" value="1"/>
</dbReference>
<dbReference type="EMBL" id="CP042374">
    <property type="protein sequence ID" value="QEA33635.1"/>
    <property type="molecule type" value="Genomic_DNA"/>
</dbReference>
<dbReference type="Pfam" id="PF00293">
    <property type="entry name" value="NUDIX"/>
    <property type="match status" value="1"/>
</dbReference>
<feature type="domain" description="Nudix hydrolase" evidence="2">
    <location>
        <begin position="37"/>
        <end position="166"/>
    </location>
</feature>
<dbReference type="PROSITE" id="PS00893">
    <property type="entry name" value="NUDIX_BOX"/>
    <property type="match status" value="1"/>
</dbReference>
<dbReference type="GeneID" id="61187216"/>
<dbReference type="Proteomes" id="UP000321332">
    <property type="component" value="Chromosome"/>
</dbReference>
<sequence>MKDLQADNIGELWDIYDVNKQRTGRTHLRGQKLANGDYHLVANAIILNDEKQILIQQRSFKKLSRPGQWTAESGGSVLQNETSQHAIVRELREELNLVVDIAQLGMLTTRYYFDWIEDWYAVHVNIKLDDLTIQQSEVERIRWATLEEVLTIASSNGIDEAVLYKQAYDLLF</sequence>
<dbReference type="PANTHER" id="PTHR10885">
    <property type="entry name" value="ISOPENTENYL-DIPHOSPHATE DELTA-ISOMERASE"/>
    <property type="match status" value="1"/>
</dbReference>
<protein>
    <submittedName>
        <fullName evidence="3">NUDIX domain-containing protein</fullName>
    </submittedName>
</protein>
<keyword evidence="1" id="KW-0378">Hydrolase</keyword>
<proteinExistence type="predicted"/>
<evidence type="ECO:0000313" key="3">
    <source>
        <dbReference type="EMBL" id="QEA33635.1"/>
    </source>
</evidence>
<dbReference type="PANTHER" id="PTHR10885:SF0">
    <property type="entry name" value="ISOPENTENYL-DIPHOSPHATE DELTA-ISOMERASE"/>
    <property type="match status" value="1"/>
</dbReference>
<dbReference type="PROSITE" id="PS51462">
    <property type="entry name" value="NUDIX"/>
    <property type="match status" value="1"/>
</dbReference>
<dbReference type="Gene3D" id="3.90.79.10">
    <property type="entry name" value="Nucleoside Triphosphate Pyrophosphohydrolase"/>
    <property type="match status" value="1"/>
</dbReference>
<dbReference type="InterPro" id="IPR020084">
    <property type="entry name" value="NUDIX_hydrolase_CS"/>
</dbReference>
<name>A0AAE6M269_LEUCA</name>
<evidence type="ECO:0000313" key="4">
    <source>
        <dbReference type="Proteomes" id="UP000321332"/>
    </source>
</evidence>
<organism evidence="3 4">
    <name type="scientific">Leuconostoc carnosum</name>
    <dbReference type="NCBI Taxonomy" id="1252"/>
    <lineage>
        <taxon>Bacteria</taxon>
        <taxon>Bacillati</taxon>
        <taxon>Bacillota</taxon>
        <taxon>Bacilli</taxon>
        <taxon>Lactobacillales</taxon>
        <taxon>Lactobacillaceae</taxon>
        <taxon>Leuconostoc</taxon>
    </lineage>
</organism>
<accession>A0AAE6M269</accession>
<evidence type="ECO:0000259" key="2">
    <source>
        <dbReference type="PROSITE" id="PS51462"/>
    </source>
</evidence>
<reference evidence="3 4" key="1">
    <citation type="submission" date="2019-06" db="EMBL/GenBank/DDBJ databases">
        <title>Genome analyses of bacteria isolated from kimchi.</title>
        <authorList>
            <person name="Lee S."/>
            <person name="Ahn S."/>
            <person name="Roh S."/>
        </authorList>
    </citation>
    <scope>NUCLEOTIDE SEQUENCE [LARGE SCALE GENOMIC DNA]</scope>
    <source>
        <strain evidence="3 4">CBA3620</strain>
    </source>
</reference>
<dbReference type="OMA" id="DFYLIEY"/>
<dbReference type="InterPro" id="IPR015797">
    <property type="entry name" value="NUDIX_hydrolase-like_dom_sf"/>
</dbReference>
<dbReference type="RefSeq" id="WP_014974947.1">
    <property type="nucleotide sequence ID" value="NZ_CP042374.1"/>
</dbReference>
<dbReference type="GO" id="GO:0016787">
    <property type="term" value="F:hydrolase activity"/>
    <property type="evidence" value="ECO:0007669"/>
    <property type="project" value="UniProtKB-KW"/>
</dbReference>
<evidence type="ECO:0000256" key="1">
    <source>
        <dbReference type="ARBA" id="ARBA00022801"/>
    </source>
</evidence>
<dbReference type="SUPFAM" id="SSF55811">
    <property type="entry name" value="Nudix"/>
    <property type="match status" value="1"/>
</dbReference>
<gene>
    <name evidence="3" type="ORF">FGL89_05605</name>
</gene>
<dbReference type="AlphaFoldDB" id="A0AAE6M269"/>